<dbReference type="EMBL" id="GL377609">
    <property type="protein sequence ID" value="EFJ18572.1"/>
    <property type="molecule type" value="Genomic_DNA"/>
</dbReference>
<dbReference type="STRING" id="88036.D8SAB5"/>
<dbReference type="InterPro" id="IPR013083">
    <property type="entry name" value="Znf_RING/FYVE/PHD"/>
</dbReference>
<dbReference type="AlphaFoldDB" id="D8SAB5"/>
<evidence type="ECO:0000313" key="11">
    <source>
        <dbReference type="EMBL" id="EFJ18572.1"/>
    </source>
</evidence>
<evidence type="ECO:0000256" key="7">
    <source>
        <dbReference type="ARBA" id="ARBA00022771"/>
    </source>
</evidence>
<dbReference type="PROSITE" id="PS00518">
    <property type="entry name" value="ZF_RING_1"/>
    <property type="match status" value="1"/>
</dbReference>
<evidence type="ECO:0000259" key="10">
    <source>
        <dbReference type="PROSITE" id="PS51873"/>
    </source>
</evidence>
<evidence type="ECO:0000256" key="2">
    <source>
        <dbReference type="ARBA" id="ARBA00001947"/>
    </source>
</evidence>
<keyword evidence="5" id="KW-0479">Metal-binding</keyword>
<dbReference type="GO" id="GO:0006511">
    <property type="term" value="P:ubiquitin-dependent protein catabolic process"/>
    <property type="evidence" value="ECO:0000318"/>
    <property type="project" value="GO_Central"/>
</dbReference>
<evidence type="ECO:0000256" key="6">
    <source>
        <dbReference type="ARBA" id="ARBA00022737"/>
    </source>
</evidence>
<feature type="domain" description="RING-type" evidence="10">
    <location>
        <begin position="1"/>
        <end position="208"/>
    </location>
</feature>
<dbReference type="SMART" id="SM00647">
    <property type="entry name" value="IBR"/>
    <property type="match status" value="2"/>
</dbReference>
<dbReference type="GO" id="GO:0008270">
    <property type="term" value="F:zinc ion binding"/>
    <property type="evidence" value="ECO:0007669"/>
    <property type="project" value="UniProtKB-KW"/>
</dbReference>
<dbReference type="InterPro" id="IPR031127">
    <property type="entry name" value="E3_UB_ligase_RBR"/>
</dbReference>
<dbReference type="InterPro" id="IPR044066">
    <property type="entry name" value="TRIAD_supradom"/>
</dbReference>
<keyword evidence="4" id="KW-0808">Transferase</keyword>
<evidence type="ECO:0000256" key="9">
    <source>
        <dbReference type="ARBA" id="ARBA00022833"/>
    </source>
</evidence>
<dbReference type="EC" id="2.3.2.31" evidence="3"/>
<gene>
    <name evidence="11" type="ORF">SELMODRAFT_112247</name>
</gene>
<keyword evidence="9" id="KW-0862">Zinc</keyword>
<keyword evidence="12" id="KW-1185">Reference proteome</keyword>
<dbReference type="GO" id="GO:0016567">
    <property type="term" value="P:protein ubiquitination"/>
    <property type="evidence" value="ECO:0007669"/>
    <property type="project" value="InterPro"/>
</dbReference>
<dbReference type="SUPFAM" id="SSF57850">
    <property type="entry name" value="RING/U-box"/>
    <property type="match status" value="2"/>
</dbReference>
<evidence type="ECO:0000256" key="1">
    <source>
        <dbReference type="ARBA" id="ARBA00001798"/>
    </source>
</evidence>
<dbReference type="OMA" id="TEHCIIC"/>
<dbReference type="GO" id="GO:0031624">
    <property type="term" value="F:ubiquitin conjugating enzyme binding"/>
    <property type="evidence" value="ECO:0000318"/>
    <property type="project" value="GO_Central"/>
</dbReference>
<dbReference type="PROSITE" id="PS51873">
    <property type="entry name" value="TRIAD"/>
    <property type="match status" value="1"/>
</dbReference>
<dbReference type="eggNOG" id="KOG1812">
    <property type="taxonomic scope" value="Eukaryota"/>
</dbReference>
<reference evidence="11 12" key="1">
    <citation type="journal article" date="2011" name="Science">
        <title>The Selaginella genome identifies genetic changes associated with the evolution of vascular plants.</title>
        <authorList>
            <person name="Banks J.A."/>
            <person name="Nishiyama T."/>
            <person name="Hasebe M."/>
            <person name="Bowman J.L."/>
            <person name="Gribskov M."/>
            <person name="dePamphilis C."/>
            <person name="Albert V.A."/>
            <person name="Aono N."/>
            <person name="Aoyama T."/>
            <person name="Ambrose B.A."/>
            <person name="Ashton N.W."/>
            <person name="Axtell M.J."/>
            <person name="Barker E."/>
            <person name="Barker M.S."/>
            <person name="Bennetzen J.L."/>
            <person name="Bonawitz N.D."/>
            <person name="Chapple C."/>
            <person name="Cheng C."/>
            <person name="Correa L.G."/>
            <person name="Dacre M."/>
            <person name="DeBarry J."/>
            <person name="Dreyer I."/>
            <person name="Elias M."/>
            <person name="Engstrom E.M."/>
            <person name="Estelle M."/>
            <person name="Feng L."/>
            <person name="Finet C."/>
            <person name="Floyd S.K."/>
            <person name="Frommer W.B."/>
            <person name="Fujita T."/>
            <person name="Gramzow L."/>
            <person name="Gutensohn M."/>
            <person name="Harholt J."/>
            <person name="Hattori M."/>
            <person name="Heyl A."/>
            <person name="Hirai T."/>
            <person name="Hiwatashi Y."/>
            <person name="Ishikawa M."/>
            <person name="Iwata M."/>
            <person name="Karol K.G."/>
            <person name="Koehler B."/>
            <person name="Kolukisaoglu U."/>
            <person name="Kubo M."/>
            <person name="Kurata T."/>
            <person name="Lalonde S."/>
            <person name="Li K."/>
            <person name="Li Y."/>
            <person name="Litt A."/>
            <person name="Lyons E."/>
            <person name="Manning G."/>
            <person name="Maruyama T."/>
            <person name="Michael T.P."/>
            <person name="Mikami K."/>
            <person name="Miyazaki S."/>
            <person name="Morinaga S."/>
            <person name="Murata T."/>
            <person name="Mueller-Roeber B."/>
            <person name="Nelson D.R."/>
            <person name="Obara M."/>
            <person name="Oguri Y."/>
            <person name="Olmstead R.G."/>
            <person name="Onodera N."/>
            <person name="Petersen B.L."/>
            <person name="Pils B."/>
            <person name="Prigge M."/>
            <person name="Rensing S.A."/>
            <person name="Riano-Pachon D.M."/>
            <person name="Roberts A.W."/>
            <person name="Sato Y."/>
            <person name="Scheller H.V."/>
            <person name="Schulz B."/>
            <person name="Schulz C."/>
            <person name="Shakirov E.V."/>
            <person name="Shibagaki N."/>
            <person name="Shinohara N."/>
            <person name="Shippen D.E."/>
            <person name="Soerensen I."/>
            <person name="Sotooka R."/>
            <person name="Sugimoto N."/>
            <person name="Sugita M."/>
            <person name="Sumikawa N."/>
            <person name="Tanurdzic M."/>
            <person name="Theissen G."/>
            <person name="Ulvskov P."/>
            <person name="Wakazuki S."/>
            <person name="Weng J.K."/>
            <person name="Willats W.W."/>
            <person name="Wipf D."/>
            <person name="Wolf P.G."/>
            <person name="Yang L."/>
            <person name="Zimmer A.D."/>
            <person name="Zhu Q."/>
            <person name="Mitros T."/>
            <person name="Hellsten U."/>
            <person name="Loque D."/>
            <person name="Otillar R."/>
            <person name="Salamov A."/>
            <person name="Schmutz J."/>
            <person name="Shapiro H."/>
            <person name="Lindquist E."/>
            <person name="Lucas S."/>
            <person name="Rokhsar D."/>
            <person name="Grigoriev I.V."/>
        </authorList>
    </citation>
    <scope>NUCLEOTIDE SEQUENCE [LARGE SCALE GENOMIC DNA]</scope>
</reference>
<dbReference type="KEGG" id="smo:SELMODRAFT_112247"/>
<dbReference type="GO" id="GO:0005737">
    <property type="term" value="C:cytoplasm"/>
    <property type="evidence" value="ECO:0000318"/>
    <property type="project" value="GO_Central"/>
</dbReference>
<comment type="catalytic activity">
    <reaction evidence="1">
        <text>[E2 ubiquitin-conjugating enzyme]-S-ubiquitinyl-L-cysteine + [acceptor protein]-L-lysine = [E2 ubiquitin-conjugating enzyme]-L-cysteine + [acceptor protein]-N(6)-ubiquitinyl-L-lysine.</text>
        <dbReference type="EC" id="2.3.2.31"/>
    </reaction>
</comment>
<keyword evidence="6" id="KW-0677">Repeat</keyword>
<evidence type="ECO:0000256" key="3">
    <source>
        <dbReference type="ARBA" id="ARBA00012251"/>
    </source>
</evidence>
<dbReference type="Proteomes" id="UP000001514">
    <property type="component" value="Unassembled WGS sequence"/>
</dbReference>
<sequence length="208" mass="23532">EMVTVSGCDHRFCVHCVERHAAVKVTQGEVNIRCPAVNCAVSFSDEECGRLLSEKTLEMLAKRVKDLSIPAEYKVYCPYKDCSEMMDRRELEVSDSTSSSSSASASARACVTCSRCENKMCLRCNVAWHVDMSCDTFQALPAHLRDVEGAMLHTLAKRKQWAQCERCGRIIERDGGCEHIKCKCDYEFCYMCGKKWIRANHSCVRAFN</sequence>
<dbReference type="Pfam" id="PF01485">
    <property type="entry name" value="IBR"/>
    <property type="match status" value="2"/>
</dbReference>
<feature type="non-terminal residue" evidence="11">
    <location>
        <position position="1"/>
    </location>
</feature>
<protein>
    <recommendedName>
        <fullName evidence="3">RBR-type E3 ubiquitin transferase</fullName>
        <ecNumber evidence="3">2.3.2.31</ecNumber>
    </recommendedName>
</protein>
<dbReference type="CDD" id="cd22584">
    <property type="entry name" value="Rcat_RBR_unk"/>
    <property type="match status" value="1"/>
</dbReference>
<name>D8SAB5_SELML</name>
<proteinExistence type="predicted"/>
<evidence type="ECO:0000256" key="4">
    <source>
        <dbReference type="ARBA" id="ARBA00022679"/>
    </source>
</evidence>
<dbReference type="GO" id="GO:0000151">
    <property type="term" value="C:ubiquitin ligase complex"/>
    <property type="evidence" value="ECO:0000318"/>
    <property type="project" value="GO_Central"/>
</dbReference>
<evidence type="ECO:0000256" key="8">
    <source>
        <dbReference type="ARBA" id="ARBA00022786"/>
    </source>
</evidence>
<organism evidence="12">
    <name type="scientific">Selaginella moellendorffii</name>
    <name type="common">Spikemoss</name>
    <dbReference type="NCBI Taxonomy" id="88036"/>
    <lineage>
        <taxon>Eukaryota</taxon>
        <taxon>Viridiplantae</taxon>
        <taxon>Streptophyta</taxon>
        <taxon>Embryophyta</taxon>
        <taxon>Tracheophyta</taxon>
        <taxon>Lycopodiopsida</taxon>
        <taxon>Selaginellales</taxon>
        <taxon>Selaginellaceae</taxon>
        <taxon>Selaginella</taxon>
    </lineage>
</organism>
<dbReference type="Gene3D" id="1.20.120.1750">
    <property type="match status" value="1"/>
</dbReference>
<dbReference type="GO" id="GO:0061630">
    <property type="term" value="F:ubiquitin protein ligase activity"/>
    <property type="evidence" value="ECO:0000318"/>
    <property type="project" value="GO_Central"/>
</dbReference>
<dbReference type="FunCoup" id="D8SAB5">
    <property type="interactions" value="1557"/>
</dbReference>
<comment type="cofactor">
    <cofactor evidence="2">
        <name>Zn(2+)</name>
        <dbReference type="ChEBI" id="CHEBI:29105"/>
    </cofactor>
</comment>
<keyword evidence="8" id="KW-0833">Ubl conjugation pathway</keyword>
<evidence type="ECO:0000313" key="12">
    <source>
        <dbReference type="Proteomes" id="UP000001514"/>
    </source>
</evidence>
<keyword evidence="7" id="KW-0863">Zinc-finger</keyword>
<dbReference type="InterPro" id="IPR017907">
    <property type="entry name" value="Znf_RING_CS"/>
</dbReference>
<accession>D8SAB5</accession>
<dbReference type="InterPro" id="IPR002867">
    <property type="entry name" value="IBR_dom"/>
</dbReference>
<dbReference type="PANTHER" id="PTHR11685">
    <property type="entry name" value="RBR FAMILY RING FINGER AND IBR DOMAIN-CONTAINING"/>
    <property type="match status" value="1"/>
</dbReference>
<dbReference type="Gene3D" id="3.30.40.10">
    <property type="entry name" value="Zinc/RING finger domain, C3HC4 (zinc finger)"/>
    <property type="match status" value="1"/>
</dbReference>
<dbReference type="Gramene" id="EFJ18572">
    <property type="protein sequence ID" value="EFJ18572"/>
    <property type="gene ID" value="SELMODRAFT_112247"/>
</dbReference>
<dbReference type="InParanoid" id="D8SAB5"/>
<dbReference type="HOGENOM" id="CLU_022048_6_1_1"/>
<evidence type="ECO:0000256" key="5">
    <source>
        <dbReference type="ARBA" id="ARBA00022723"/>
    </source>
</evidence>